<keyword evidence="2" id="KW-1185">Reference proteome</keyword>
<dbReference type="Proteomes" id="UP000827976">
    <property type="component" value="Chromosome 12"/>
</dbReference>
<protein>
    <submittedName>
        <fullName evidence="1">Glutaredoxin and related proteins protein</fullName>
    </submittedName>
</protein>
<organism evidence="1 2">
    <name type="scientific">Dioscorea alata</name>
    <name type="common">Purple yam</name>
    <dbReference type="NCBI Taxonomy" id="55571"/>
    <lineage>
        <taxon>Eukaryota</taxon>
        <taxon>Viridiplantae</taxon>
        <taxon>Streptophyta</taxon>
        <taxon>Embryophyta</taxon>
        <taxon>Tracheophyta</taxon>
        <taxon>Spermatophyta</taxon>
        <taxon>Magnoliopsida</taxon>
        <taxon>Liliopsida</taxon>
        <taxon>Dioscoreales</taxon>
        <taxon>Dioscoreaceae</taxon>
        <taxon>Dioscorea</taxon>
    </lineage>
</organism>
<accession>A0ACB7V1L0</accession>
<comment type="caution">
    <text evidence="1">The sequence shown here is derived from an EMBL/GenBank/DDBJ whole genome shotgun (WGS) entry which is preliminary data.</text>
</comment>
<proteinExistence type="predicted"/>
<dbReference type="EMBL" id="CM037022">
    <property type="protein sequence ID" value="KAH7667110.1"/>
    <property type="molecule type" value="Genomic_DNA"/>
</dbReference>
<gene>
    <name evidence="1" type="ORF">IHE45_12G038800</name>
</gene>
<name>A0ACB7V1L0_DIOAL</name>
<evidence type="ECO:0000313" key="2">
    <source>
        <dbReference type="Proteomes" id="UP000827976"/>
    </source>
</evidence>
<reference evidence="2" key="1">
    <citation type="journal article" date="2022" name="Nat. Commun.">
        <title>Chromosome evolution and the genetic basis of agronomically important traits in greater yam.</title>
        <authorList>
            <person name="Bredeson J.V."/>
            <person name="Lyons J.B."/>
            <person name="Oniyinde I.O."/>
            <person name="Okereke N.R."/>
            <person name="Kolade O."/>
            <person name="Nnabue I."/>
            <person name="Nwadili C.O."/>
            <person name="Hribova E."/>
            <person name="Parker M."/>
            <person name="Nwogha J."/>
            <person name="Shu S."/>
            <person name="Carlson J."/>
            <person name="Kariba R."/>
            <person name="Muthemba S."/>
            <person name="Knop K."/>
            <person name="Barton G.J."/>
            <person name="Sherwood A.V."/>
            <person name="Lopez-Montes A."/>
            <person name="Asiedu R."/>
            <person name="Jamnadass R."/>
            <person name="Muchugi A."/>
            <person name="Goodstein D."/>
            <person name="Egesi C.N."/>
            <person name="Featherston J."/>
            <person name="Asfaw A."/>
            <person name="Simpson G.G."/>
            <person name="Dolezel J."/>
            <person name="Hendre P.S."/>
            <person name="Van Deynze A."/>
            <person name="Kumar P.L."/>
            <person name="Obidiegwu J.E."/>
            <person name="Bhattacharjee R."/>
            <person name="Rokhsar D.S."/>
        </authorList>
    </citation>
    <scope>NUCLEOTIDE SEQUENCE [LARGE SCALE GENOMIC DNA]</scope>
    <source>
        <strain evidence="2">cv. TDa95/00328</strain>
    </source>
</reference>
<evidence type="ECO:0000313" key="1">
    <source>
        <dbReference type="EMBL" id="KAH7667110.1"/>
    </source>
</evidence>
<sequence length="86" mass="9515">MVVVVGRKGCYMSYVAQRLLQGFASKMKLMHKIGNILSGDDKTLVEPLFPVVYIWGKLVGGLDRLIAIHISGELIPILKTVGAFWL</sequence>